<dbReference type="Proteomes" id="UP000264883">
    <property type="component" value="Chromosome"/>
</dbReference>
<name>A0A343JAX2_9CLOT</name>
<dbReference type="RefSeq" id="WP_119864814.1">
    <property type="nucleotide sequence ID" value="NZ_CP016786.1"/>
</dbReference>
<dbReference type="OrthoDB" id="1957909at2"/>
<dbReference type="PIRSF" id="PIRSF021435">
    <property type="entry name" value="SpoIIIAB"/>
    <property type="match status" value="1"/>
</dbReference>
<evidence type="ECO:0000256" key="1">
    <source>
        <dbReference type="SAM" id="Phobius"/>
    </source>
</evidence>
<dbReference type="InterPro" id="IPR014198">
    <property type="entry name" value="Spore_III_AB"/>
</dbReference>
<dbReference type="EMBL" id="CP016786">
    <property type="protein sequence ID" value="ASW42680.1"/>
    <property type="molecule type" value="Genomic_DNA"/>
</dbReference>
<reference evidence="2 3" key="1">
    <citation type="submission" date="2016-08" db="EMBL/GenBank/DDBJ databases">
        <title>Complete Genome Sequence Of The Indigo Reducing Clostridium isatidis DSM15098.</title>
        <authorList>
            <person name="Little G.T."/>
            <person name="Minton N.P."/>
        </authorList>
    </citation>
    <scope>NUCLEOTIDE SEQUENCE [LARGE SCALE GENOMIC DNA]</scope>
    <source>
        <strain evidence="2 3">DSM 15098</strain>
    </source>
</reference>
<keyword evidence="1" id="KW-0472">Membrane</keyword>
<proteinExistence type="predicted"/>
<gene>
    <name evidence="2" type="ORF">BEN51_04055</name>
</gene>
<dbReference type="Pfam" id="PF09548">
    <property type="entry name" value="Spore_III_AB"/>
    <property type="match status" value="1"/>
</dbReference>
<dbReference type="NCBIfam" id="TIGR02833">
    <property type="entry name" value="spore_III_AB"/>
    <property type="match status" value="1"/>
</dbReference>
<evidence type="ECO:0000313" key="3">
    <source>
        <dbReference type="Proteomes" id="UP000264883"/>
    </source>
</evidence>
<evidence type="ECO:0000313" key="2">
    <source>
        <dbReference type="EMBL" id="ASW42680.1"/>
    </source>
</evidence>
<dbReference type="KEGG" id="cia:BEN51_04055"/>
<keyword evidence="3" id="KW-1185">Reference proteome</keyword>
<accession>A0A343JAX2</accession>
<keyword evidence="1" id="KW-0812">Transmembrane</keyword>
<organism evidence="2 3">
    <name type="scientific">Clostridium isatidis</name>
    <dbReference type="NCBI Taxonomy" id="182773"/>
    <lineage>
        <taxon>Bacteria</taxon>
        <taxon>Bacillati</taxon>
        <taxon>Bacillota</taxon>
        <taxon>Clostridia</taxon>
        <taxon>Eubacteriales</taxon>
        <taxon>Clostridiaceae</taxon>
        <taxon>Clostridium</taxon>
    </lineage>
</organism>
<feature type="transmembrane region" description="Helical" evidence="1">
    <location>
        <begin position="6"/>
        <end position="22"/>
    </location>
</feature>
<sequence>MLKVISYIVIFISCTYIGYYYGETYKKRSTQLNNILKATLFLNNEVIYANTPMPEALKYISFKVDSPIKDILVKVSEKLLLGESNSIYESFKEAYEKMSFEFRLNKEDLRIIKDFLKSLGESGVYGQDKLFNLTIENLKINCSSAEEIARKNVKMYRSLGICIGAMIVIFLI</sequence>
<protein>
    <submittedName>
        <fullName evidence="2">Stage III sporulation protein AB</fullName>
    </submittedName>
</protein>
<dbReference type="AlphaFoldDB" id="A0A343JAX2"/>
<keyword evidence="1" id="KW-1133">Transmembrane helix</keyword>